<dbReference type="EMBL" id="CP039348">
    <property type="protein sequence ID" value="QCD90451.1"/>
    <property type="molecule type" value="Genomic_DNA"/>
</dbReference>
<name>A0A4D6LPK8_VIGUN</name>
<evidence type="ECO:0000313" key="2">
    <source>
        <dbReference type="Proteomes" id="UP000501690"/>
    </source>
</evidence>
<accession>A0A4D6LPK8</accession>
<sequence length="164" mass="17342">MSFSFFPNPLTTDVLVRSTDDPGLYPIGNWKCNDGCSSAAGAGSSTVVLLQRRSNRAELAGADAWNLGVVVLVLHLRPGFAVSWFARRRTRGGRGCKVCGGAAVAVKRAELAGADAWNLGVVVLVLHLRPGFAVSWFARRRTRGGRGCKVCGGAAGFANLELEP</sequence>
<dbReference type="AlphaFoldDB" id="A0A4D6LPK8"/>
<keyword evidence="2" id="KW-1185">Reference proteome</keyword>
<evidence type="ECO:0000313" key="1">
    <source>
        <dbReference type="EMBL" id="QCD90451.1"/>
    </source>
</evidence>
<proteinExistence type="predicted"/>
<reference evidence="1 2" key="1">
    <citation type="submission" date="2019-04" db="EMBL/GenBank/DDBJ databases">
        <title>An improved genome assembly and genetic linkage map for asparagus bean, Vigna unguiculata ssp. sesquipedialis.</title>
        <authorList>
            <person name="Xia Q."/>
            <person name="Zhang R."/>
            <person name="Dong Y."/>
        </authorList>
    </citation>
    <scope>NUCLEOTIDE SEQUENCE [LARGE SCALE GENOMIC DNA]</scope>
    <source>
        <tissue evidence="1">Leaf</tissue>
    </source>
</reference>
<dbReference type="Proteomes" id="UP000501690">
    <property type="component" value="Linkage Group LG4"/>
</dbReference>
<organism evidence="1 2">
    <name type="scientific">Vigna unguiculata</name>
    <name type="common">Cowpea</name>
    <dbReference type="NCBI Taxonomy" id="3917"/>
    <lineage>
        <taxon>Eukaryota</taxon>
        <taxon>Viridiplantae</taxon>
        <taxon>Streptophyta</taxon>
        <taxon>Embryophyta</taxon>
        <taxon>Tracheophyta</taxon>
        <taxon>Spermatophyta</taxon>
        <taxon>Magnoliopsida</taxon>
        <taxon>eudicotyledons</taxon>
        <taxon>Gunneridae</taxon>
        <taxon>Pentapetalae</taxon>
        <taxon>rosids</taxon>
        <taxon>fabids</taxon>
        <taxon>Fabales</taxon>
        <taxon>Fabaceae</taxon>
        <taxon>Papilionoideae</taxon>
        <taxon>50 kb inversion clade</taxon>
        <taxon>NPAAA clade</taxon>
        <taxon>indigoferoid/millettioid clade</taxon>
        <taxon>Phaseoleae</taxon>
        <taxon>Vigna</taxon>
    </lineage>
</organism>
<gene>
    <name evidence="1" type="ORF">DEO72_LG4g1407</name>
</gene>
<protein>
    <submittedName>
        <fullName evidence="1">Uncharacterized protein</fullName>
    </submittedName>
</protein>